<name>A0A8M8UK56_SESIN</name>
<keyword evidence="3" id="KW-0238">DNA-binding</keyword>
<dbReference type="InterPro" id="IPR011598">
    <property type="entry name" value="bHLH_dom"/>
</dbReference>
<dbReference type="InterPro" id="IPR031066">
    <property type="entry name" value="bHLH_ALC-like_plant"/>
</dbReference>
<evidence type="ECO:0000256" key="4">
    <source>
        <dbReference type="ARBA" id="ARBA00023163"/>
    </source>
</evidence>
<keyword evidence="4" id="KW-0804">Transcription</keyword>
<dbReference type="InterPro" id="IPR045239">
    <property type="entry name" value="bHLH95_bHLH"/>
</dbReference>
<dbReference type="InterPro" id="IPR036638">
    <property type="entry name" value="HLH_DNA-bd_sf"/>
</dbReference>
<reference evidence="9" key="1">
    <citation type="submission" date="2025-08" db="UniProtKB">
        <authorList>
            <consortium name="RefSeq"/>
        </authorList>
    </citation>
    <scope>IDENTIFICATION</scope>
</reference>
<keyword evidence="5" id="KW-0539">Nucleus</keyword>
<dbReference type="Proteomes" id="UP000504604">
    <property type="component" value="Linkage group LG2"/>
</dbReference>
<dbReference type="KEGG" id="sind:105156357"/>
<comment type="subcellular location">
    <subcellularLocation>
        <location evidence="1">Nucleus</location>
    </subcellularLocation>
</comment>
<dbReference type="GO" id="GO:0005634">
    <property type="term" value="C:nucleus"/>
    <property type="evidence" value="ECO:0007669"/>
    <property type="project" value="UniProtKB-SubCell"/>
</dbReference>
<evidence type="ECO:0000256" key="1">
    <source>
        <dbReference type="ARBA" id="ARBA00004123"/>
    </source>
</evidence>
<evidence type="ECO:0000313" key="9">
    <source>
        <dbReference type="RefSeq" id="XP_020547038.1"/>
    </source>
</evidence>
<dbReference type="Pfam" id="PF00010">
    <property type="entry name" value="HLH"/>
    <property type="match status" value="1"/>
</dbReference>
<evidence type="ECO:0000256" key="6">
    <source>
        <dbReference type="SAM" id="MobiDB-lite"/>
    </source>
</evidence>
<dbReference type="SMART" id="SM00353">
    <property type="entry name" value="HLH"/>
    <property type="match status" value="1"/>
</dbReference>
<sequence length="329" mass="35965">MSNQEIFISTTTTSQPPNCDSYVVVPENFDDFSNILSLLSDDGELQPVPMSSSMPLVQTGEPSFGRKKTTHAFDESSPDHPRIQEGTSDDQGTGVARRRQLRRRTHSKLHASSERKRRDRLREKLTALRELLPNTTSKIDQVTLLDVAASYIQSLQSQLLLLSMGGMLLPRASIPGFGGQGIGLNPGMGFHVPCIPFQFHHMAAPVAPCVFPSVLIPKLDSTLISNPVPIPKLDSTFISNPVPGEYTAHLTAPSSFLNPHPGITQHEVWQPRTNEMLLRSMWGSMTSTGGGPGLGRQGTPFTNGVYRFPAWLSNLSSMTPSETNLPPTL</sequence>
<keyword evidence="2" id="KW-0805">Transcription regulation</keyword>
<evidence type="ECO:0000313" key="8">
    <source>
        <dbReference type="Proteomes" id="UP000504604"/>
    </source>
</evidence>
<dbReference type="GO" id="GO:0003677">
    <property type="term" value="F:DNA binding"/>
    <property type="evidence" value="ECO:0007669"/>
    <property type="project" value="UniProtKB-KW"/>
</dbReference>
<organism evidence="8 9">
    <name type="scientific">Sesamum indicum</name>
    <name type="common">Oriental sesame</name>
    <name type="synonym">Sesamum orientale</name>
    <dbReference type="NCBI Taxonomy" id="4182"/>
    <lineage>
        <taxon>Eukaryota</taxon>
        <taxon>Viridiplantae</taxon>
        <taxon>Streptophyta</taxon>
        <taxon>Embryophyta</taxon>
        <taxon>Tracheophyta</taxon>
        <taxon>Spermatophyta</taxon>
        <taxon>Magnoliopsida</taxon>
        <taxon>eudicotyledons</taxon>
        <taxon>Gunneridae</taxon>
        <taxon>Pentapetalae</taxon>
        <taxon>asterids</taxon>
        <taxon>lamiids</taxon>
        <taxon>Lamiales</taxon>
        <taxon>Pedaliaceae</taxon>
        <taxon>Sesamum</taxon>
    </lineage>
</organism>
<dbReference type="PROSITE" id="PS50888">
    <property type="entry name" value="BHLH"/>
    <property type="match status" value="1"/>
</dbReference>
<feature type="compositionally biased region" description="Basic and acidic residues" evidence="6">
    <location>
        <begin position="111"/>
        <end position="120"/>
    </location>
</feature>
<dbReference type="Gene3D" id="4.10.280.10">
    <property type="entry name" value="Helix-loop-helix DNA-binding domain"/>
    <property type="match status" value="1"/>
</dbReference>
<evidence type="ECO:0000259" key="7">
    <source>
        <dbReference type="PROSITE" id="PS50888"/>
    </source>
</evidence>
<dbReference type="CDD" id="cd11393">
    <property type="entry name" value="bHLH_AtbHLH_like"/>
    <property type="match status" value="1"/>
</dbReference>
<dbReference type="PANTHER" id="PTHR45855">
    <property type="entry name" value="TRANSCRIPTION FACTOR PIF1-RELATED"/>
    <property type="match status" value="1"/>
</dbReference>
<keyword evidence="8" id="KW-1185">Reference proteome</keyword>
<feature type="compositionally biased region" description="Basic residues" evidence="6">
    <location>
        <begin position="96"/>
        <end position="110"/>
    </location>
</feature>
<gene>
    <name evidence="9" type="primary">LOC105156357</name>
</gene>
<protein>
    <submittedName>
        <fullName evidence="9">Transcription factor bHLH119-like</fullName>
    </submittedName>
</protein>
<dbReference type="RefSeq" id="XP_020547038.1">
    <property type="nucleotide sequence ID" value="XM_020691379.1"/>
</dbReference>
<feature type="region of interest" description="Disordered" evidence="6">
    <location>
        <begin position="46"/>
        <end position="120"/>
    </location>
</feature>
<dbReference type="GO" id="GO:0046983">
    <property type="term" value="F:protein dimerization activity"/>
    <property type="evidence" value="ECO:0007669"/>
    <property type="project" value="InterPro"/>
</dbReference>
<evidence type="ECO:0000256" key="2">
    <source>
        <dbReference type="ARBA" id="ARBA00023015"/>
    </source>
</evidence>
<evidence type="ECO:0000256" key="5">
    <source>
        <dbReference type="ARBA" id="ARBA00023242"/>
    </source>
</evidence>
<feature type="domain" description="BHLH" evidence="7">
    <location>
        <begin position="105"/>
        <end position="155"/>
    </location>
</feature>
<dbReference type="SUPFAM" id="SSF47459">
    <property type="entry name" value="HLH, helix-loop-helix DNA-binding domain"/>
    <property type="match status" value="1"/>
</dbReference>
<dbReference type="AlphaFoldDB" id="A0A8M8UK56"/>
<feature type="compositionally biased region" description="Basic and acidic residues" evidence="6">
    <location>
        <begin position="71"/>
        <end position="83"/>
    </location>
</feature>
<accession>A0A8M8UK56</accession>
<evidence type="ECO:0000256" key="3">
    <source>
        <dbReference type="ARBA" id="ARBA00023125"/>
    </source>
</evidence>
<proteinExistence type="predicted"/>
<dbReference type="GeneID" id="105156357"/>